<dbReference type="RefSeq" id="WP_197686062.1">
    <property type="nucleotide sequence ID" value="NZ_BOMJ01000098.1"/>
</dbReference>
<dbReference type="InterPro" id="IPR001656">
    <property type="entry name" value="PsdUridine_synth_TruD"/>
</dbReference>
<dbReference type="EMBL" id="LT629758">
    <property type="protein sequence ID" value="SDT80594.1"/>
    <property type="molecule type" value="Genomic_DNA"/>
</dbReference>
<evidence type="ECO:0000256" key="2">
    <source>
        <dbReference type="ARBA" id="ARBA00023235"/>
    </source>
</evidence>
<dbReference type="GO" id="GO:0003723">
    <property type="term" value="F:RNA binding"/>
    <property type="evidence" value="ECO:0007669"/>
    <property type="project" value="InterPro"/>
</dbReference>
<accession>A0A1H2DDD5</accession>
<dbReference type="PANTHER" id="PTHR13326:SF21">
    <property type="entry name" value="PSEUDOURIDYLATE SYNTHASE PUS7L"/>
    <property type="match status" value="1"/>
</dbReference>
<gene>
    <name evidence="4" type="ORF">SAMN04489716_9271</name>
</gene>
<dbReference type="GO" id="GO:0006396">
    <property type="term" value="P:RNA processing"/>
    <property type="evidence" value="ECO:0007669"/>
    <property type="project" value="UniProtKB-ARBA"/>
</dbReference>
<dbReference type="PROSITE" id="PS50984">
    <property type="entry name" value="TRUD"/>
    <property type="match status" value="1"/>
</dbReference>
<protein>
    <submittedName>
        <fullName evidence="4">tRNA pseudouridine13 synthase</fullName>
    </submittedName>
</protein>
<proteinExistence type="inferred from homology"/>
<evidence type="ECO:0000313" key="5">
    <source>
        <dbReference type="Proteomes" id="UP000198688"/>
    </source>
</evidence>
<dbReference type="Gene3D" id="3.30.2350.20">
    <property type="entry name" value="TruD, catalytic domain"/>
    <property type="match status" value="2"/>
</dbReference>
<dbReference type="InterPro" id="IPR042214">
    <property type="entry name" value="TruD_catalytic"/>
</dbReference>
<dbReference type="PANTHER" id="PTHR13326">
    <property type="entry name" value="TRNA PSEUDOURIDINE SYNTHASE D"/>
    <property type="match status" value="1"/>
</dbReference>
<feature type="domain" description="TRUD" evidence="3">
    <location>
        <begin position="157"/>
        <end position="349"/>
    </location>
</feature>
<dbReference type="AlphaFoldDB" id="A0A1H2DDD5"/>
<dbReference type="GO" id="GO:0001522">
    <property type="term" value="P:pseudouridine synthesis"/>
    <property type="evidence" value="ECO:0007669"/>
    <property type="project" value="InterPro"/>
</dbReference>
<sequence>MTPELMQVGPNGAGTAPILKYAPADFVVQESLVVDLIDGDADQHYLLLRKRGYTTMEAIRLVAEHFGLASTDVTYGGLKDEDGITQQVIAVPAGAVTGEGWRLDTDPDRSLEVLPYGAGREELQIGGLEGNAFRIVLRNLDEARATALADARKITLFYLNYYDTQRFGVPAGPKRTHLVGSAILAGDWDQALSELIGLNAPESASAAAWTGRPADFFAGLDWRTTSFYLAADASYQWNETLREVTGKAALDELFDLTVDGLEYRYVRSTEAAVAVLGTAAALPYSRHTIRDGELVTRISHRSTVVQTTIAVGASEPDDRLPGRYRVHLRFFLPSGSYATAAIRQLLGRL</sequence>
<dbReference type="InterPro" id="IPR020103">
    <property type="entry name" value="PsdUridine_synth_cat_dom_sf"/>
</dbReference>
<organism evidence="4 5">
    <name type="scientific">Actinoplanes derwentensis</name>
    <dbReference type="NCBI Taxonomy" id="113562"/>
    <lineage>
        <taxon>Bacteria</taxon>
        <taxon>Bacillati</taxon>
        <taxon>Actinomycetota</taxon>
        <taxon>Actinomycetes</taxon>
        <taxon>Micromonosporales</taxon>
        <taxon>Micromonosporaceae</taxon>
        <taxon>Actinoplanes</taxon>
    </lineage>
</organism>
<evidence type="ECO:0000313" key="4">
    <source>
        <dbReference type="EMBL" id="SDT80594.1"/>
    </source>
</evidence>
<evidence type="ECO:0000259" key="3">
    <source>
        <dbReference type="PROSITE" id="PS50984"/>
    </source>
</evidence>
<dbReference type="Pfam" id="PF01142">
    <property type="entry name" value="TruD"/>
    <property type="match status" value="1"/>
</dbReference>
<reference evidence="4 5" key="1">
    <citation type="submission" date="2016-10" db="EMBL/GenBank/DDBJ databases">
        <authorList>
            <person name="de Groot N.N."/>
        </authorList>
    </citation>
    <scope>NUCLEOTIDE SEQUENCE [LARGE SCALE GENOMIC DNA]</scope>
    <source>
        <strain evidence="4 5">DSM 43941</strain>
    </source>
</reference>
<keyword evidence="5" id="KW-1185">Reference proteome</keyword>
<comment type="similarity">
    <text evidence="1">Belongs to the pseudouridine synthase TruD family.</text>
</comment>
<name>A0A1H2DDD5_9ACTN</name>
<dbReference type="InterPro" id="IPR011760">
    <property type="entry name" value="PsdUridine_synth_TruD_insert"/>
</dbReference>
<dbReference type="Proteomes" id="UP000198688">
    <property type="component" value="Chromosome I"/>
</dbReference>
<dbReference type="GO" id="GO:0009982">
    <property type="term" value="F:pseudouridine synthase activity"/>
    <property type="evidence" value="ECO:0007669"/>
    <property type="project" value="InterPro"/>
</dbReference>
<dbReference type="SUPFAM" id="SSF55120">
    <property type="entry name" value="Pseudouridine synthase"/>
    <property type="match status" value="1"/>
</dbReference>
<dbReference type="STRING" id="113562.SAMN04489716_9271"/>
<keyword evidence="2" id="KW-0413">Isomerase</keyword>
<dbReference type="GO" id="GO:0140098">
    <property type="term" value="F:catalytic activity, acting on RNA"/>
    <property type="evidence" value="ECO:0007669"/>
    <property type="project" value="UniProtKB-ARBA"/>
</dbReference>
<evidence type="ECO:0000256" key="1">
    <source>
        <dbReference type="ARBA" id="ARBA00007953"/>
    </source>
</evidence>